<accession>A0A6C0ALE8</accession>
<keyword evidence="1" id="KW-0472">Membrane</keyword>
<dbReference type="EMBL" id="MN740715">
    <property type="protein sequence ID" value="QHS80619.1"/>
    <property type="molecule type" value="Genomic_DNA"/>
</dbReference>
<protein>
    <submittedName>
        <fullName evidence="2">Uncharacterized protein</fullName>
    </submittedName>
</protein>
<organism evidence="2">
    <name type="scientific">viral metagenome</name>
    <dbReference type="NCBI Taxonomy" id="1070528"/>
    <lineage>
        <taxon>unclassified sequences</taxon>
        <taxon>metagenomes</taxon>
        <taxon>organismal metagenomes</taxon>
    </lineage>
</organism>
<name>A0A6C0ALE8_9ZZZZ</name>
<proteinExistence type="predicted"/>
<dbReference type="AlphaFoldDB" id="A0A6C0ALE8"/>
<sequence>MSYSYLKNVFPKFEDSTKVYNSSLYTQIDNCESSIPVPESIVNENQYPIKIQEQQNDIVLPQTKLLESFNAETELAPINILNNKKSSDNLKFYNSPYVPIYNKNLVEKFEDTNSKLDCDLYIKHINDCNKCRSIVLKQFGIETDRIKNEEIMEIISYIIFGLFILLLIDSLKTSK</sequence>
<keyword evidence="1" id="KW-1133">Transmembrane helix</keyword>
<feature type="transmembrane region" description="Helical" evidence="1">
    <location>
        <begin position="154"/>
        <end position="171"/>
    </location>
</feature>
<keyword evidence="1" id="KW-0812">Transmembrane</keyword>
<evidence type="ECO:0000256" key="1">
    <source>
        <dbReference type="SAM" id="Phobius"/>
    </source>
</evidence>
<evidence type="ECO:0000313" key="2">
    <source>
        <dbReference type="EMBL" id="QHS80619.1"/>
    </source>
</evidence>
<dbReference type="EMBL" id="MN740714">
    <property type="protein sequence ID" value="QHS80563.1"/>
    <property type="molecule type" value="Genomic_DNA"/>
</dbReference>
<reference evidence="2" key="1">
    <citation type="journal article" date="2020" name="Nature">
        <title>Giant virus diversity and host interactions through global metagenomics.</title>
        <authorList>
            <person name="Schulz F."/>
            <person name="Roux S."/>
            <person name="Paez-Espino D."/>
            <person name="Jungbluth S."/>
            <person name="Walsh D.A."/>
            <person name="Denef V.J."/>
            <person name="McMahon K.D."/>
            <person name="Konstantinidis K.T."/>
            <person name="Eloe-Fadrosh E.A."/>
            <person name="Kyrpides N.C."/>
            <person name="Woyke T."/>
        </authorList>
    </citation>
    <scope>NUCLEOTIDE SEQUENCE</scope>
    <source>
        <strain evidence="2">GVMAG-S-1091796-13</strain>
    </source>
</reference>